<evidence type="ECO:0000256" key="2">
    <source>
        <dbReference type="ARBA" id="ARBA00006432"/>
    </source>
</evidence>
<dbReference type="InterPro" id="IPR010071">
    <property type="entry name" value="AA_adenyl_dom"/>
</dbReference>
<dbReference type="Gene3D" id="1.10.1200.10">
    <property type="entry name" value="ACP-like"/>
    <property type="match status" value="1"/>
</dbReference>
<dbReference type="Pfam" id="PF00501">
    <property type="entry name" value="AMP-binding"/>
    <property type="match status" value="2"/>
</dbReference>
<dbReference type="Gene3D" id="3.30.300.30">
    <property type="match status" value="2"/>
</dbReference>
<feature type="domain" description="Carrier" evidence="5">
    <location>
        <begin position="2094"/>
        <end position="2169"/>
    </location>
</feature>
<dbReference type="InterPro" id="IPR020845">
    <property type="entry name" value="AMP-binding_CS"/>
</dbReference>
<dbReference type="Proteomes" id="UP000033434">
    <property type="component" value="Unassembled WGS sequence"/>
</dbReference>
<organism evidence="6 7">
    <name type="scientific">Pseudoalteromonas luteoviolacea S4054</name>
    <dbReference type="NCBI Taxonomy" id="1129367"/>
    <lineage>
        <taxon>Bacteria</taxon>
        <taxon>Pseudomonadati</taxon>
        <taxon>Pseudomonadota</taxon>
        <taxon>Gammaproteobacteria</taxon>
        <taxon>Alteromonadales</taxon>
        <taxon>Pseudoalteromonadaceae</taxon>
        <taxon>Pseudoalteromonas</taxon>
    </lineage>
</organism>
<feature type="domain" description="Carrier" evidence="5">
    <location>
        <begin position="1038"/>
        <end position="1113"/>
    </location>
</feature>
<dbReference type="PROSITE" id="PS00455">
    <property type="entry name" value="AMP_BINDING"/>
    <property type="match status" value="2"/>
</dbReference>
<dbReference type="InterPro" id="IPR009081">
    <property type="entry name" value="PP-bd_ACP"/>
</dbReference>
<dbReference type="Gene3D" id="2.30.38.10">
    <property type="entry name" value="Luciferase, Domain 3"/>
    <property type="match status" value="2"/>
</dbReference>
<keyword evidence="3" id="KW-0596">Phosphopantetheine</keyword>
<dbReference type="SUPFAM" id="SSF56801">
    <property type="entry name" value="Acetyl-CoA synthetase-like"/>
    <property type="match status" value="2"/>
</dbReference>
<dbReference type="Pfam" id="PF00550">
    <property type="entry name" value="PP-binding"/>
    <property type="match status" value="2"/>
</dbReference>
<dbReference type="FunFam" id="3.30.300.30:FF:000010">
    <property type="entry name" value="Enterobactin synthetase component F"/>
    <property type="match status" value="1"/>
</dbReference>
<dbReference type="PROSITE" id="PS50075">
    <property type="entry name" value="CARRIER"/>
    <property type="match status" value="2"/>
</dbReference>
<dbReference type="GO" id="GO:0043041">
    <property type="term" value="P:amino acid activation for nonribosomal peptide biosynthetic process"/>
    <property type="evidence" value="ECO:0007669"/>
    <property type="project" value="TreeGrafter"/>
</dbReference>
<dbReference type="RefSeq" id="WP_046357817.1">
    <property type="nucleotide sequence ID" value="NZ_AUXW01000177.1"/>
</dbReference>
<dbReference type="SUPFAM" id="SSF52777">
    <property type="entry name" value="CoA-dependent acyltransferases"/>
    <property type="match status" value="4"/>
</dbReference>
<gene>
    <name evidence="6" type="ORF">N479_21365</name>
</gene>
<proteinExistence type="inferred from homology"/>
<dbReference type="InterPro" id="IPR020806">
    <property type="entry name" value="PKS_PP-bd"/>
</dbReference>
<dbReference type="Pfam" id="PF00975">
    <property type="entry name" value="Thioesterase"/>
    <property type="match status" value="1"/>
</dbReference>
<sequence>MLLIKEISAHNLTIWAEQGKLKLAFGNASPDPQLVNKIKANKPELIAFLSEQNIDSAKAFKRYIQSQTAPSRGIESVSPANSLQQGFIYHHLNQPDDDAYRVQMMLDYQEPLNVPLYQKAWELTSLRFPALRTFFNWDEALLQIVSPKASIDSNSFYYEDISTLGEVERAAKIDALQQAERAKGFDLSKPGLIRISLIKQAEDLYTLLKTEHHSISDGWSAPLLLRSVHEYYEQLLGGTVPIVEVETAYLATQQYYQQHQAQTQQYWQEKKQQFEGANDISGMLSASLDLTKPMQVTEPDTQQLMITGAEFHTLKAMCQNAGVTLNVALQFCWHKLIQVYAGDEQTTVGTVVSGRNLPVEGIDNSVGLFINTLPLQVFWPQDTSCAQIMADIQLSIASLNSASSVALAELQPQGERLFHTLFTFENYPINHQGDTRKWQLKKVVEKIDYPLSLVATEQGGTLDIAINYSANWLDADKATKLVSQLKVLLKQLVEAPDQPHQQLGFLAPDECEAITQQWHCQQAHFEFENDIAGMIAQHAQAMPDKVAVKAGKAQLSYHQLNERAEHLANTILQRFAQQGESVQADTLVGLYLSPSAETLVAMLAVLKLGAGYVPISPDAPEDRVQFILADTDTRLVLTQSQYAHRLDTWLTGTQVGFINCDKPMLVANNPQDFAERRSRMNNIAYVIYTSGTTGKPKGVMVEQAQVLNYFFGVQSTLSDALEVCDFSTNYCFDLTVTTTLCPLMAGGTVCVYQDDIANVSAYQAHLTDNQVRFVKTTPSLANLLLADSEITLRSLMVGGEALTKPVIDKLSMVTETLIDEYGPTEATVGAMNKRVDPSQVVNGIGHAYPNVALYVLSSALKPVPVGAIGELYIGGAGVARGYLNRDDLTQSRFIQNPFSNSDDVHNQRIYKTGDVVRWLDNGEIEYLGRNDNQVKIRGYRIELGEIEHAICDVEGVQSAAVIADKSCADGALHAYWIGGADSTACEKSIHAYLDSTLPKYMVPASFTQLEVFPLTGNGKLDEKALPIPNQSVKQSYKAPSSELESTLCALWQQVLNVETVGVDDNFYELGGNSITAIRLSAASRKALKRDIPLEVLFTHNTVAKLANVIDASQAIVIPRSDAELLPLSFAQERLLFIDSYEKGSSAYHIPALFEVGESLNFDAFAQALNQVVARHEVLNSVFHTQKNGVLSQRPMSTNIAIVQHSVADEAALEKLVSELTSKPFELSLDSPMRVYHISRASTQYLLFVWHHIAFDGWSTFVFTEELTKAYLAALEGNSAQLPELSIRYADYAKWQRDYLQGETLNKLQSYWKGALEGFETLELPYDRARPSQVSYAGESLELVLDKTLSKQVVDSAKAQQTSVYTVMLSALYVTLSSVSGQQDIVVGTPSDNRHHSQVQALIGFFVNSMALRSQVDKNRSASEFIQHTHQLVTQAKVHQDLPFEQIVELLALERDSSRHPIFQVMFSVQSMNAEQIVQGNLQLKPVLSDKLSSKSAKYDLTLVVDDSTEQLSLQFNYAISLFEQPTIDAFAQRYVRVLKGMLAAPSDALHHINVLSDTERTQVLEQFNQKPVHKPSSLSIHRIFERVANRRGSDIAVVCGDEQLTYQQLNQKANKLARFIRQAYEIDQKSIIKPDTLIALYYPQNIDMVVAILAVLKAGAAYVPLSMDNPDERTRFIASDANVSLVLTQADFHAELSGIFNTESGPSVLVAEHVGGESTANLDVDTDLTSLAYVIYTSGTTGQPKGVEIEHHAVNSFALGNNYLDASKVNRIASMSSYAFDGFIFDAMFCLLNGLCVHLVGKYTRLSPELFAQYVEAHKIDASFMTTALFNALATSGQLKNSPLKHILFGGEQVNLNVVNAFKQSTPQVKLSHVYGPTETTVFASVCHLDDSRVNAPIGHALTGKTLYVLDPMGNPVPVGTPGELYIGGEGLARGYLNRPDLTAEKFITNPFVDTSKNSHIEPRMYRTGDIVKWQADGNIEYVGRNDKQVKIRGFRIELGEIESAICSIAGVKQAAVIAKQNGTEKYLAAYVVSDDTDADKTKQIIDDLQTALPDFMVPSAMTLLDKIPLNVNGKLDVKSLPEPNFIKSDEYVAPRDALELKLCELWQSALGHSQIGISDDYFKLGGTSIAAIKLTQVINQTINCKLSVADLFKSPTVHGLASLVRNQARDGQLVKRLNDFSDGLPTLVMVHAGSGGCEVYQGLAAELNGSFNCLGVDNYNLINNEKISQLDVLAKVYYDEVCTHIEPDKVCLLGWSLGGNIALEMAGLFERNHSADIKVLLLDTIIKSGKLKTLTQEFESENEQLFIARMRELGYEIDSINAMIKARKAEGQLDLCPLSQPLKTAQVHLFKAGQYEAQVSDALTREWSQTLDAISDNNVEAFIGVKVDCTLLEQRHHGDILQSHAEIKAVLEHEFGFGNKG</sequence>
<evidence type="ECO:0000313" key="7">
    <source>
        <dbReference type="Proteomes" id="UP000033434"/>
    </source>
</evidence>
<dbReference type="GO" id="GO:0031177">
    <property type="term" value="F:phosphopantetheine binding"/>
    <property type="evidence" value="ECO:0007669"/>
    <property type="project" value="InterPro"/>
</dbReference>
<dbReference type="PANTHER" id="PTHR45527:SF1">
    <property type="entry name" value="FATTY ACID SYNTHASE"/>
    <property type="match status" value="1"/>
</dbReference>
<name>A0A0F6A6E0_9GAMM</name>
<dbReference type="Gene3D" id="1.10.10.1830">
    <property type="entry name" value="Non-ribosomal peptide synthase, adenylation domain"/>
    <property type="match status" value="1"/>
</dbReference>
<dbReference type="InterPro" id="IPR036736">
    <property type="entry name" value="ACP-like_sf"/>
</dbReference>
<evidence type="ECO:0000313" key="6">
    <source>
        <dbReference type="EMBL" id="KKE81782.1"/>
    </source>
</evidence>
<accession>A0A0F6A6E0</accession>
<dbReference type="GO" id="GO:0044550">
    <property type="term" value="P:secondary metabolite biosynthetic process"/>
    <property type="evidence" value="ECO:0007669"/>
    <property type="project" value="TreeGrafter"/>
</dbReference>
<evidence type="ECO:0000256" key="3">
    <source>
        <dbReference type="ARBA" id="ARBA00022450"/>
    </source>
</evidence>
<comment type="similarity">
    <text evidence="2">Belongs to the ATP-dependent AMP-binding enzyme family.</text>
</comment>
<comment type="caution">
    <text evidence="6">The sequence shown here is derived from an EMBL/GenBank/DDBJ whole genome shotgun (WGS) entry which is preliminary data.</text>
</comment>
<dbReference type="FunFam" id="2.30.38.10:FF:000001">
    <property type="entry name" value="Non-ribosomal peptide synthetase PvdI"/>
    <property type="match status" value="2"/>
</dbReference>
<dbReference type="Gene3D" id="3.40.50.980">
    <property type="match status" value="4"/>
</dbReference>
<dbReference type="InterPro" id="IPR029058">
    <property type="entry name" value="AB_hydrolase_fold"/>
</dbReference>
<dbReference type="PANTHER" id="PTHR45527">
    <property type="entry name" value="NONRIBOSOMAL PEPTIDE SYNTHETASE"/>
    <property type="match status" value="1"/>
</dbReference>
<dbReference type="SUPFAM" id="SSF47336">
    <property type="entry name" value="ACP-like"/>
    <property type="match status" value="2"/>
</dbReference>
<dbReference type="GO" id="GO:0005737">
    <property type="term" value="C:cytoplasm"/>
    <property type="evidence" value="ECO:0007669"/>
    <property type="project" value="TreeGrafter"/>
</dbReference>
<dbReference type="CDD" id="cd19531">
    <property type="entry name" value="LCL_NRPS-like"/>
    <property type="match status" value="1"/>
</dbReference>
<dbReference type="PATRIC" id="fig|1129367.4.peg.4439"/>
<dbReference type="InterPro" id="IPR001242">
    <property type="entry name" value="Condensation_dom"/>
</dbReference>
<dbReference type="SMART" id="SM00823">
    <property type="entry name" value="PKS_PP"/>
    <property type="match status" value="2"/>
</dbReference>
<dbReference type="InterPro" id="IPR001031">
    <property type="entry name" value="Thioesterase"/>
</dbReference>
<dbReference type="InterPro" id="IPR023213">
    <property type="entry name" value="CAT-like_dom_sf"/>
</dbReference>
<dbReference type="Pfam" id="PF00668">
    <property type="entry name" value="Condensation"/>
    <property type="match status" value="2"/>
</dbReference>
<dbReference type="Pfam" id="PF13193">
    <property type="entry name" value="AMP-binding_C"/>
    <property type="match status" value="2"/>
</dbReference>
<comment type="cofactor">
    <cofactor evidence="1">
        <name>pantetheine 4'-phosphate</name>
        <dbReference type="ChEBI" id="CHEBI:47942"/>
    </cofactor>
</comment>
<dbReference type="EMBL" id="AUXW01000177">
    <property type="protein sequence ID" value="KKE81782.1"/>
    <property type="molecule type" value="Genomic_DNA"/>
</dbReference>
<evidence type="ECO:0000256" key="4">
    <source>
        <dbReference type="ARBA" id="ARBA00022553"/>
    </source>
</evidence>
<evidence type="ECO:0000259" key="5">
    <source>
        <dbReference type="PROSITE" id="PS50075"/>
    </source>
</evidence>
<dbReference type="FunFam" id="3.40.50.980:FF:000001">
    <property type="entry name" value="Non-ribosomal peptide synthetase"/>
    <property type="match status" value="2"/>
</dbReference>
<dbReference type="InterPro" id="IPR044894">
    <property type="entry name" value="TubC_N_sf"/>
</dbReference>
<dbReference type="FunFam" id="1.10.1200.10:FF:000005">
    <property type="entry name" value="Nonribosomal peptide synthetase 1"/>
    <property type="match status" value="2"/>
</dbReference>
<dbReference type="CDD" id="cd05930">
    <property type="entry name" value="A_NRPS"/>
    <property type="match status" value="2"/>
</dbReference>
<dbReference type="InterPro" id="IPR045851">
    <property type="entry name" value="AMP-bd_C_sf"/>
</dbReference>
<reference evidence="6 7" key="1">
    <citation type="journal article" date="2015" name="BMC Genomics">
        <title>Genome mining reveals unlocked bioactive potential of marine Gram-negative bacteria.</title>
        <authorList>
            <person name="Machado H."/>
            <person name="Sonnenschein E.C."/>
            <person name="Melchiorsen J."/>
            <person name="Gram L."/>
        </authorList>
    </citation>
    <scope>NUCLEOTIDE SEQUENCE [LARGE SCALE GENOMIC DNA]</scope>
    <source>
        <strain evidence="6 7">S4054</strain>
    </source>
</reference>
<dbReference type="InterPro" id="IPR025110">
    <property type="entry name" value="AMP-bd_C"/>
</dbReference>
<dbReference type="SUPFAM" id="SSF53474">
    <property type="entry name" value="alpha/beta-Hydrolases"/>
    <property type="match status" value="1"/>
</dbReference>
<dbReference type="Gene3D" id="3.30.559.30">
    <property type="entry name" value="Nonribosomal peptide synthetase, condensation domain"/>
    <property type="match status" value="2"/>
</dbReference>
<dbReference type="NCBIfam" id="TIGR01733">
    <property type="entry name" value="AA-adenyl-dom"/>
    <property type="match status" value="2"/>
</dbReference>
<dbReference type="InterPro" id="IPR000873">
    <property type="entry name" value="AMP-dep_synth/lig_dom"/>
</dbReference>
<dbReference type="Gene3D" id="3.40.50.1820">
    <property type="entry name" value="alpha/beta hydrolase"/>
    <property type="match status" value="1"/>
</dbReference>
<dbReference type="NCBIfam" id="NF003417">
    <property type="entry name" value="PRK04813.1"/>
    <property type="match status" value="2"/>
</dbReference>
<keyword evidence="4" id="KW-0597">Phosphoprotein</keyword>
<evidence type="ECO:0000256" key="1">
    <source>
        <dbReference type="ARBA" id="ARBA00001957"/>
    </source>
</evidence>
<dbReference type="GO" id="GO:0003824">
    <property type="term" value="F:catalytic activity"/>
    <property type="evidence" value="ECO:0007669"/>
    <property type="project" value="InterPro"/>
</dbReference>
<dbReference type="Gene3D" id="3.30.559.10">
    <property type="entry name" value="Chloramphenicol acetyltransferase-like domain"/>
    <property type="match status" value="2"/>
</dbReference>
<protein>
    <recommendedName>
        <fullName evidence="5">Carrier domain-containing protein</fullName>
    </recommendedName>
</protein>